<dbReference type="OrthoDB" id="1836302at2759"/>
<accession>A0A6P8DYT1</accession>
<dbReference type="PANTHER" id="PTHR31260">
    <property type="entry name" value="CYSTATIN/MONELLIN SUPERFAMILY PROTEIN"/>
    <property type="match status" value="1"/>
</dbReference>
<dbReference type="Proteomes" id="UP000515151">
    <property type="component" value="Chromosome 6"/>
</dbReference>
<reference evidence="1" key="1">
    <citation type="journal article" date="2020" name="Plant Biotechnol. J.">
        <title>The pomegranate (Punica granatum L.) draft genome dissects genetic divergence between soft- and hard-seeded cultivars.</title>
        <authorList>
            <person name="Luo X."/>
            <person name="Li H."/>
            <person name="Wu Z."/>
            <person name="Yao W."/>
            <person name="Zhao P."/>
            <person name="Cao D."/>
            <person name="Yu H."/>
            <person name="Li K."/>
            <person name="Poudel K."/>
            <person name="Zhao D."/>
            <person name="Zhang F."/>
            <person name="Xia X."/>
            <person name="Chen L."/>
            <person name="Wang Q."/>
            <person name="Jing D."/>
            <person name="Cao S."/>
        </authorList>
    </citation>
    <scope>NUCLEOTIDE SEQUENCE [LARGE SCALE GENOMIC DNA]</scope>
    <source>
        <strain evidence="1">cv. Tunisia</strain>
    </source>
</reference>
<dbReference type="RefSeq" id="XP_031402727.1">
    <property type="nucleotide sequence ID" value="XM_031546867.1"/>
</dbReference>
<keyword evidence="1" id="KW-1185">Reference proteome</keyword>
<name>A0A6P8DYT1_PUNGR</name>
<evidence type="ECO:0000313" key="1">
    <source>
        <dbReference type="Proteomes" id="UP000515151"/>
    </source>
</evidence>
<sequence>MGMKMAVPLRHAGSAMEGLAWNLMRIENWARRWIPERPPKRPPPDWLTPKEMQSYKAKLMKSQGFDVDDFPHAGGHLVRPAEPGEFDPGHYDHLLQLAVANYTAYQHSLICKPRLLKSNSEWCGAGYAHYMTFEALDCAAGTVKEYEARVFSSPFSDSFCHFCRVKGSKKIPPMPHGATAPSRPQIVDYNRDEDICI</sequence>
<dbReference type="AlphaFoldDB" id="A0A6P8DYT1"/>
<dbReference type="PANTHER" id="PTHR31260:SF28">
    <property type="entry name" value="CYSTATIN DOMAIN PROTEIN"/>
    <property type="match status" value="1"/>
</dbReference>
<organism evidence="1 2">
    <name type="scientific">Punica granatum</name>
    <name type="common">Pomegranate</name>
    <dbReference type="NCBI Taxonomy" id="22663"/>
    <lineage>
        <taxon>Eukaryota</taxon>
        <taxon>Viridiplantae</taxon>
        <taxon>Streptophyta</taxon>
        <taxon>Embryophyta</taxon>
        <taxon>Tracheophyta</taxon>
        <taxon>Spermatophyta</taxon>
        <taxon>Magnoliopsida</taxon>
        <taxon>eudicotyledons</taxon>
        <taxon>Gunneridae</taxon>
        <taxon>Pentapetalae</taxon>
        <taxon>rosids</taxon>
        <taxon>malvids</taxon>
        <taxon>Myrtales</taxon>
        <taxon>Lythraceae</taxon>
        <taxon>Punica</taxon>
    </lineage>
</organism>
<dbReference type="GeneID" id="116212315"/>
<proteinExistence type="predicted"/>
<evidence type="ECO:0000313" key="2">
    <source>
        <dbReference type="RefSeq" id="XP_031402727.1"/>
    </source>
</evidence>
<reference evidence="2" key="2">
    <citation type="submission" date="2025-08" db="UniProtKB">
        <authorList>
            <consortium name="RefSeq"/>
        </authorList>
    </citation>
    <scope>IDENTIFICATION</scope>
    <source>
        <tissue evidence="2">Leaf</tissue>
    </source>
</reference>
<dbReference type="InterPro" id="IPR006462">
    <property type="entry name" value="MS5"/>
</dbReference>
<gene>
    <name evidence="2" type="primary">LOC116212315</name>
</gene>
<protein>
    <submittedName>
        <fullName evidence="2">Uncharacterized protein LOC116212315</fullName>
    </submittedName>
</protein>